<evidence type="ECO:0000313" key="10">
    <source>
        <dbReference type="Proteomes" id="UP000007796"/>
    </source>
</evidence>
<keyword evidence="6 8" id="KW-0472">Membrane</keyword>
<dbReference type="PANTHER" id="PTHR43337">
    <property type="entry name" value="XANTHINE/URACIL PERMEASE C887.17-RELATED"/>
    <property type="match status" value="1"/>
</dbReference>
<feature type="transmembrane region" description="Helical" evidence="8">
    <location>
        <begin position="149"/>
        <end position="168"/>
    </location>
</feature>
<dbReference type="PANTHER" id="PTHR43337:SF3">
    <property type="entry name" value="PURINE TRANSPORTER"/>
    <property type="match status" value="1"/>
</dbReference>
<evidence type="ECO:0000256" key="2">
    <source>
        <dbReference type="ARBA" id="ARBA00005697"/>
    </source>
</evidence>
<dbReference type="OrthoDB" id="431212at2759"/>
<evidence type="ECO:0000256" key="6">
    <source>
        <dbReference type="ARBA" id="ARBA00023136"/>
    </source>
</evidence>
<evidence type="ECO:0000313" key="9">
    <source>
        <dbReference type="EMBL" id="EFX01118.1"/>
    </source>
</evidence>
<dbReference type="Proteomes" id="UP000007796">
    <property type="component" value="Unassembled WGS sequence"/>
</dbReference>
<dbReference type="InterPro" id="IPR006043">
    <property type="entry name" value="NCS2"/>
</dbReference>
<evidence type="ECO:0000256" key="3">
    <source>
        <dbReference type="ARBA" id="ARBA00022448"/>
    </source>
</evidence>
<keyword evidence="5 8" id="KW-1133">Transmembrane helix</keyword>
<accession>F0XM13</accession>
<dbReference type="GO" id="GO:0015854">
    <property type="term" value="P:guanine transport"/>
    <property type="evidence" value="ECO:0007669"/>
    <property type="project" value="TreeGrafter"/>
</dbReference>
<keyword evidence="4 8" id="KW-0812">Transmembrane</keyword>
<evidence type="ECO:0000256" key="7">
    <source>
        <dbReference type="SAM" id="MobiDB-lite"/>
    </source>
</evidence>
<protein>
    <submittedName>
        <fullName evidence="9">Purine transporter</fullName>
    </submittedName>
</protein>
<dbReference type="RefSeq" id="XP_014170600.1">
    <property type="nucleotide sequence ID" value="XM_014315125.1"/>
</dbReference>
<feature type="transmembrane region" description="Helical" evidence="8">
    <location>
        <begin position="230"/>
        <end position="249"/>
    </location>
</feature>
<feature type="transmembrane region" description="Helical" evidence="8">
    <location>
        <begin position="198"/>
        <end position="218"/>
    </location>
</feature>
<evidence type="ECO:0000256" key="1">
    <source>
        <dbReference type="ARBA" id="ARBA00004141"/>
    </source>
</evidence>
<dbReference type="eggNOG" id="ENOG502QQ5E">
    <property type="taxonomic scope" value="Eukaryota"/>
</dbReference>
<reference evidence="9 10" key="1">
    <citation type="journal article" date="2011" name="Proc. Natl. Acad. Sci. U.S.A.">
        <title>Genome and transcriptome analyses of the mountain pine beetle-fungal symbiont Grosmannia clavigera, a lodgepole pine pathogen.</title>
        <authorList>
            <person name="DiGuistini S."/>
            <person name="Wang Y."/>
            <person name="Liao N.Y."/>
            <person name="Taylor G."/>
            <person name="Tanguay P."/>
            <person name="Feau N."/>
            <person name="Henrissat B."/>
            <person name="Chan S.K."/>
            <person name="Hesse-Orce U."/>
            <person name="Alamouti S.M."/>
            <person name="Tsui C.K.M."/>
            <person name="Docking R.T."/>
            <person name="Levasseur A."/>
            <person name="Haridas S."/>
            <person name="Robertson G."/>
            <person name="Birol I."/>
            <person name="Holt R.A."/>
            <person name="Marra M.A."/>
            <person name="Hamelin R.C."/>
            <person name="Hirst M."/>
            <person name="Jones S.J.M."/>
            <person name="Bohlmann J."/>
            <person name="Breuil C."/>
        </authorList>
    </citation>
    <scope>NUCLEOTIDE SEQUENCE [LARGE SCALE GENOMIC DNA]</scope>
    <source>
        <strain evidence="10">kw1407 / UAMH 11150</strain>
    </source>
</reference>
<sequence length="347" mass="37501">MIFSGLLEGGIRYRISNIRDRLANINEAINKSKFGRIFRLRGCAHVVAFAPIKHILGVQQWDLSGASGAHFAVALFTFLYVDIVDCTATLYSMARFSGKTGPDGDFPRSTAAYCTDAIFISIGSVFGCSPSTAFIESGAGIAEGGRTGLTAMVTGLCFIISIFFSPIFASVPPWATGTTLIVVTFINWNYIGDAIPSFVTIVFMPFSYSVAYGLMASVPHPAPIKMIANTLYRGLFVYIILNSLIWVVIRLTGGAIEPREYDLKEYWTWKPAGKKPTAFRLFSRRSYWGGKESIRGDNESAFPGGDNEESLHDIHSTSAGGSTEIGDRVAGSVAAPKPALMATNHAG</sequence>
<dbReference type="GO" id="GO:0005345">
    <property type="term" value="F:purine nucleobase transmembrane transporter activity"/>
    <property type="evidence" value="ECO:0007669"/>
    <property type="project" value="TreeGrafter"/>
</dbReference>
<evidence type="ECO:0000256" key="5">
    <source>
        <dbReference type="ARBA" id="ARBA00022989"/>
    </source>
</evidence>
<dbReference type="HOGENOM" id="CLU_024508_3_0_1"/>
<comment type="subcellular location">
    <subcellularLocation>
        <location evidence="1">Membrane</location>
        <topology evidence="1">Multi-pass membrane protein</topology>
    </subcellularLocation>
</comment>
<dbReference type="AlphaFoldDB" id="F0XM13"/>
<dbReference type="STRING" id="655863.F0XM13"/>
<feature type="transmembrane region" description="Helical" evidence="8">
    <location>
        <begin position="174"/>
        <end position="191"/>
    </location>
</feature>
<name>F0XM13_GROCL</name>
<dbReference type="GO" id="GO:0005886">
    <property type="term" value="C:plasma membrane"/>
    <property type="evidence" value="ECO:0007669"/>
    <property type="project" value="TreeGrafter"/>
</dbReference>
<evidence type="ECO:0000256" key="4">
    <source>
        <dbReference type="ARBA" id="ARBA00022692"/>
    </source>
</evidence>
<keyword evidence="10" id="KW-1185">Reference proteome</keyword>
<keyword evidence="3" id="KW-0813">Transport</keyword>
<dbReference type="GeneID" id="25979452"/>
<organism evidence="10">
    <name type="scientific">Grosmannia clavigera (strain kw1407 / UAMH 11150)</name>
    <name type="common">Blue stain fungus</name>
    <name type="synonym">Graphiocladiella clavigera</name>
    <dbReference type="NCBI Taxonomy" id="655863"/>
    <lineage>
        <taxon>Eukaryota</taxon>
        <taxon>Fungi</taxon>
        <taxon>Dikarya</taxon>
        <taxon>Ascomycota</taxon>
        <taxon>Pezizomycotina</taxon>
        <taxon>Sordariomycetes</taxon>
        <taxon>Sordariomycetidae</taxon>
        <taxon>Ophiostomatales</taxon>
        <taxon>Ophiostomataceae</taxon>
        <taxon>Leptographium</taxon>
    </lineage>
</organism>
<gene>
    <name evidence="9" type="ORF">CMQ_6060</name>
</gene>
<dbReference type="InParanoid" id="F0XM13"/>
<proteinExistence type="inferred from homology"/>
<dbReference type="Pfam" id="PF00860">
    <property type="entry name" value="Xan_ur_permease"/>
    <property type="match status" value="1"/>
</dbReference>
<dbReference type="InterPro" id="IPR045018">
    <property type="entry name" value="Azg-like"/>
</dbReference>
<dbReference type="EMBL" id="GL629794">
    <property type="protein sequence ID" value="EFX01118.1"/>
    <property type="molecule type" value="Genomic_DNA"/>
</dbReference>
<dbReference type="GO" id="GO:0015853">
    <property type="term" value="P:adenine transport"/>
    <property type="evidence" value="ECO:0007669"/>
    <property type="project" value="TreeGrafter"/>
</dbReference>
<evidence type="ECO:0000256" key="8">
    <source>
        <dbReference type="SAM" id="Phobius"/>
    </source>
</evidence>
<comment type="similarity">
    <text evidence="2">Belongs to the nucleobase:cation symporter-2 (NCS2) (TC 2.A.40) family. Azg-like subfamily.</text>
</comment>
<feature type="region of interest" description="Disordered" evidence="7">
    <location>
        <begin position="297"/>
        <end position="327"/>
    </location>
</feature>